<dbReference type="EMBL" id="CAVMBE010000020">
    <property type="protein sequence ID" value="CAK3993869.1"/>
    <property type="molecule type" value="Genomic_DNA"/>
</dbReference>
<evidence type="ECO:0000313" key="2">
    <source>
        <dbReference type="Proteomes" id="UP001296104"/>
    </source>
</evidence>
<sequence length="93" mass="10729">MSSFRLLDLPAELRNEVYKLAPGAGHRTSSEYKLSWRQLRVLEPALDKYAKRLFQRSSGASVSLMWTLLATLVSSWTDFQTTFRTAEKYPGWN</sequence>
<organism evidence="1 2">
    <name type="scientific">Lecanosticta acicola</name>
    <dbReference type="NCBI Taxonomy" id="111012"/>
    <lineage>
        <taxon>Eukaryota</taxon>
        <taxon>Fungi</taxon>
        <taxon>Dikarya</taxon>
        <taxon>Ascomycota</taxon>
        <taxon>Pezizomycotina</taxon>
        <taxon>Dothideomycetes</taxon>
        <taxon>Dothideomycetidae</taxon>
        <taxon>Mycosphaerellales</taxon>
        <taxon>Mycosphaerellaceae</taxon>
        <taxon>Lecanosticta</taxon>
    </lineage>
</organism>
<evidence type="ECO:0000313" key="1">
    <source>
        <dbReference type="EMBL" id="CAK3993869.1"/>
    </source>
</evidence>
<protein>
    <submittedName>
        <fullName evidence="1">Uncharacterized protein</fullName>
    </submittedName>
</protein>
<comment type="caution">
    <text evidence="1">The sequence shown here is derived from an EMBL/GenBank/DDBJ whole genome shotgun (WGS) entry which is preliminary data.</text>
</comment>
<proteinExistence type="predicted"/>
<reference evidence="1" key="1">
    <citation type="submission" date="2023-11" db="EMBL/GenBank/DDBJ databases">
        <authorList>
            <person name="Alioto T."/>
            <person name="Alioto T."/>
            <person name="Gomez Garrido J."/>
        </authorList>
    </citation>
    <scope>NUCLEOTIDE SEQUENCE</scope>
</reference>
<accession>A0AAI8YXX0</accession>
<name>A0AAI8YXX0_9PEZI</name>
<keyword evidence="2" id="KW-1185">Reference proteome</keyword>
<gene>
    <name evidence="1" type="ORF">LECACI_7A004021</name>
</gene>
<dbReference type="Proteomes" id="UP001296104">
    <property type="component" value="Unassembled WGS sequence"/>
</dbReference>
<dbReference type="AlphaFoldDB" id="A0AAI8YXX0"/>